<sequence length="257" mass="29484">MIKFFRKIRKNLLLEEKTGKYLKYAFGEIVLVVIGILIALAINNWNQRRINNEKQQDYLIGIKNDLEKQIASFNNSNQNYDFIIGKGESILVDFSSTGKVSEIDSINRKLSYLMFTVKYPEISTTFNELNSTGQLNLIKEKSLRSQIIKYYQDSENYQKSVDGNTERVVYNQIFPIIKSTVIISLENFGFENKKIDLEDKLKTTFENNLNNSNKEFDLINAVSLRIIVAKTNKGSVGKAKKEAELLLGVINSELNLN</sequence>
<gene>
    <name evidence="2" type="ORF">ABXZ36_06505</name>
</gene>
<evidence type="ECO:0000313" key="2">
    <source>
        <dbReference type="EMBL" id="MET6990294.1"/>
    </source>
</evidence>
<protein>
    <submittedName>
        <fullName evidence="2">DUF6090 family protein</fullName>
    </submittedName>
</protein>
<keyword evidence="3" id="KW-1185">Reference proteome</keyword>
<evidence type="ECO:0000256" key="1">
    <source>
        <dbReference type="SAM" id="Phobius"/>
    </source>
</evidence>
<keyword evidence="1" id="KW-0472">Membrane</keyword>
<dbReference type="Pfam" id="PF19578">
    <property type="entry name" value="DUF6090"/>
    <property type="match status" value="1"/>
</dbReference>
<keyword evidence="1" id="KW-0812">Transmembrane</keyword>
<evidence type="ECO:0000313" key="3">
    <source>
        <dbReference type="Proteomes" id="UP001549799"/>
    </source>
</evidence>
<dbReference type="RefSeq" id="WP_354614684.1">
    <property type="nucleotide sequence ID" value="NZ_JBEXAE010000002.1"/>
</dbReference>
<dbReference type="EMBL" id="JBEXAE010000002">
    <property type="protein sequence ID" value="MET6990294.1"/>
    <property type="molecule type" value="Genomic_DNA"/>
</dbReference>
<accession>A0ABV2ST10</accession>
<dbReference type="InterPro" id="IPR045749">
    <property type="entry name" value="DUF6090"/>
</dbReference>
<proteinExistence type="predicted"/>
<keyword evidence="1" id="KW-1133">Transmembrane helix</keyword>
<name>A0ABV2ST10_9FLAO</name>
<comment type="caution">
    <text evidence="2">The sequence shown here is derived from an EMBL/GenBank/DDBJ whole genome shotgun (WGS) entry which is preliminary data.</text>
</comment>
<dbReference type="Proteomes" id="UP001549799">
    <property type="component" value="Unassembled WGS sequence"/>
</dbReference>
<feature type="transmembrane region" description="Helical" evidence="1">
    <location>
        <begin position="21"/>
        <end position="42"/>
    </location>
</feature>
<organism evidence="2 3">
    <name type="scientific">Sediminicola arcticus</name>
    <dbReference type="NCBI Taxonomy" id="1574308"/>
    <lineage>
        <taxon>Bacteria</taxon>
        <taxon>Pseudomonadati</taxon>
        <taxon>Bacteroidota</taxon>
        <taxon>Flavobacteriia</taxon>
        <taxon>Flavobacteriales</taxon>
        <taxon>Flavobacteriaceae</taxon>
        <taxon>Sediminicola</taxon>
    </lineage>
</organism>
<reference evidence="2 3" key="1">
    <citation type="submission" date="2024-07" db="EMBL/GenBank/DDBJ databases">
        <title>The genome sequence of type strain Sediminicola arcticus GDMCC 1.2805.</title>
        <authorList>
            <person name="Liu Y."/>
        </authorList>
    </citation>
    <scope>NUCLEOTIDE SEQUENCE [LARGE SCALE GENOMIC DNA]</scope>
    <source>
        <strain evidence="2 3">GDMCC 1.2805</strain>
    </source>
</reference>